<dbReference type="InParanoid" id="A0A0C3AC43"/>
<sequence length="53" mass="5905">MQLQSGTTLLCEILDPINSAITSLIEVQKCQHPICFDDRHLIASCYDVSKQAL</sequence>
<proteinExistence type="predicted"/>
<organism evidence="1 2">
    <name type="scientific">Piloderma croceum (strain F 1598)</name>
    <dbReference type="NCBI Taxonomy" id="765440"/>
    <lineage>
        <taxon>Eukaryota</taxon>
        <taxon>Fungi</taxon>
        <taxon>Dikarya</taxon>
        <taxon>Basidiomycota</taxon>
        <taxon>Agaricomycotina</taxon>
        <taxon>Agaricomycetes</taxon>
        <taxon>Agaricomycetidae</taxon>
        <taxon>Atheliales</taxon>
        <taxon>Atheliaceae</taxon>
        <taxon>Piloderma</taxon>
    </lineage>
</organism>
<evidence type="ECO:0000313" key="1">
    <source>
        <dbReference type="EMBL" id="KIM71358.1"/>
    </source>
</evidence>
<dbReference type="AlphaFoldDB" id="A0A0C3AC43"/>
<dbReference type="Proteomes" id="UP000054166">
    <property type="component" value="Unassembled WGS sequence"/>
</dbReference>
<evidence type="ECO:0000313" key="2">
    <source>
        <dbReference type="Proteomes" id="UP000054166"/>
    </source>
</evidence>
<accession>A0A0C3AC43</accession>
<keyword evidence="2" id="KW-1185">Reference proteome</keyword>
<reference evidence="2" key="2">
    <citation type="submission" date="2015-01" db="EMBL/GenBank/DDBJ databases">
        <title>Evolutionary Origins and Diversification of the Mycorrhizal Mutualists.</title>
        <authorList>
            <consortium name="DOE Joint Genome Institute"/>
            <consortium name="Mycorrhizal Genomics Consortium"/>
            <person name="Kohler A."/>
            <person name="Kuo A."/>
            <person name="Nagy L.G."/>
            <person name="Floudas D."/>
            <person name="Copeland A."/>
            <person name="Barry K.W."/>
            <person name="Cichocki N."/>
            <person name="Veneault-Fourrey C."/>
            <person name="LaButti K."/>
            <person name="Lindquist E.A."/>
            <person name="Lipzen A."/>
            <person name="Lundell T."/>
            <person name="Morin E."/>
            <person name="Murat C."/>
            <person name="Riley R."/>
            <person name="Ohm R."/>
            <person name="Sun H."/>
            <person name="Tunlid A."/>
            <person name="Henrissat B."/>
            <person name="Grigoriev I.V."/>
            <person name="Hibbett D.S."/>
            <person name="Martin F."/>
        </authorList>
    </citation>
    <scope>NUCLEOTIDE SEQUENCE [LARGE SCALE GENOMIC DNA]</scope>
    <source>
        <strain evidence="2">F 1598</strain>
    </source>
</reference>
<gene>
    <name evidence="1" type="ORF">PILCRDRAFT_830391</name>
</gene>
<dbReference type="HOGENOM" id="CLU_3074347_0_0_1"/>
<name>A0A0C3AC43_PILCF</name>
<dbReference type="EMBL" id="KN833346">
    <property type="protein sequence ID" value="KIM71358.1"/>
    <property type="molecule type" value="Genomic_DNA"/>
</dbReference>
<feature type="non-terminal residue" evidence="1">
    <location>
        <position position="53"/>
    </location>
</feature>
<reference evidence="1 2" key="1">
    <citation type="submission" date="2014-04" db="EMBL/GenBank/DDBJ databases">
        <authorList>
            <consortium name="DOE Joint Genome Institute"/>
            <person name="Kuo A."/>
            <person name="Tarkka M."/>
            <person name="Buscot F."/>
            <person name="Kohler A."/>
            <person name="Nagy L.G."/>
            <person name="Floudas D."/>
            <person name="Copeland A."/>
            <person name="Barry K.W."/>
            <person name="Cichocki N."/>
            <person name="Veneault-Fourrey C."/>
            <person name="LaButti K."/>
            <person name="Lindquist E.A."/>
            <person name="Lipzen A."/>
            <person name="Lundell T."/>
            <person name="Morin E."/>
            <person name="Murat C."/>
            <person name="Sun H."/>
            <person name="Tunlid A."/>
            <person name="Henrissat B."/>
            <person name="Grigoriev I.V."/>
            <person name="Hibbett D.S."/>
            <person name="Martin F."/>
            <person name="Nordberg H.P."/>
            <person name="Cantor M.N."/>
            <person name="Hua S.X."/>
        </authorList>
    </citation>
    <scope>NUCLEOTIDE SEQUENCE [LARGE SCALE GENOMIC DNA]</scope>
    <source>
        <strain evidence="1 2">F 1598</strain>
    </source>
</reference>
<protein>
    <submittedName>
        <fullName evidence="1">Uncharacterized protein</fullName>
    </submittedName>
</protein>